<dbReference type="KEGG" id="uam:UABAM_05189"/>
<evidence type="ECO:0000313" key="2">
    <source>
        <dbReference type="Proteomes" id="UP000326354"/>
    </source>
</evidence>
<dbReference type="Proteomes" id="UP000326354">
    <property type="component" value="Chromosome"/>
</dbReference>
<organism evidence="1 2">
    <name type="scientific">Uabimicrobium amorphum</name>
    <dbReference type="NCBI Taxonomy" id="2596890"/>
    <lineage>
        <taxon>Bacteria</taxon>
        <taxon>Pseudomonadati</taxon>
        <taxon>Planctomycetota</taxon>
        <taxon>Candidatus Uabimicrobiia</taxon>
        <taxon>Candidatus Uabimicrobiales</taxon>
        <taxon>Candidatus Uabimicrobiaceae</taxon>
        <taxon>Candidatus Uabimicrobium</taxon>
    </lineage>
</organism>
<protein>
    <submittedName>
        <fullName evidence="1">Uncharacterized protein</fullName>
    </submittedName>
</protein>
<name>A0A5S9ISV7_UABAM</name>
<dbReference type="AlphaFoldDB" id="A0A5S9ISV7"/>
<evidence type="ECO:0000313" key="1">
    <source>
        <dbReference type="EMBL" id="BBM86801.1"/>
    </source>
</evidence>
<proteinExistence type="predicted"/>
<reference evidence="1 2" key="1">
    <citation type="submission" date="2019-08" db="EMBL/GenBank/DDBJ databases">
        <title>Complete genome sequence of Candidatus Uab amorphum.</title>
        <authorList>
            <person name="Shiratori T."/>
            <person name="Suzuki S."/>
            <person name="Kakizawa Y."/>
            <person name="Ishida K."/>
        </authorList>
    </citation>
    <scope>NUCLEOTIDE SEQUENCE [LARGE SCALE GENOMIC DNA]</scope>
    <source>
        <strain evidence="1 2">SRT547</strain>
    </source>
</reference>
<sequence>MMFHTIVTHEHPDLDAMLCCYLLKKYGSNRYQGLQEAKILFCPAGRLPGGKTPDELEAEGILAVDIGGGRLDTHPSGHSISEEKKTLSAANLVAKDLGVHDEERLESLLEFARIHDSLGKSLRSRNPIDHLMALPNLIRGASFHFGTSFENITTFFFKIFEAIEHAHSATREDFFDNDSCVLSVHENTIFLPKKAHLRTLFACYLFKRYGEKEYNYSFDKPKDGTQQWHTIAEVISYCQLQEKQSLGKIIDFVEQIKPQRFLLSSKFPMDETVSLINIIRGFYAQHSDDLAQCIDEIFLLLDYIVAHEENWYNAIAEYQEKRQLFTLRDAKVVVVSAKIGAVAKVARWLDKADLTVFHDEDKQHISVSVNRTGKLRKLRLGRLASKIRMAEININKEFADVRTDNLQAIGEIAGWFLHQSEKLLIHGSPKAHREPSQIPFAVTTELILSEIEFEKKLPDMFCPKNKCLHKRCCFYTLRLPNCFHHRRLCEKKQNFNGKSKS</sequence>
<gene>
    <name evidence="1" type="ORF">UABAM_05189</name>
</gene>
<keyword evidence="2" id="KW-1185">Reference proteome</keyword>
<dbReference type="EMBL" id="AP019860">
    <property type="protein sequence ID" value="BBM86801.1"/>
    <property type="molecule type" value="Genomic_DNA"/>
</dbReference>
<dbReference type="OrthoDB" id="147589at2"/>
<dbReference type="RefSeq" id="WP_151970842.1">
    <property type="nucleotide sequence ID" value="NZ_AP019860.1"/>
</dbReference>
<accession>A0A5S9ISV7</accession>